<comment type="caution">
    <text evidence="1">The sequence shown here is derived from an EMBL/GenBank/DDBJ whole genome shotgun (WGS) entry which is preliminary data.</text>
</comment>
<accession>A0ACC2IST1</accession>
<proteinExistence type="predicted"/>
<keyword evidence="2" id="KW-1185">Reference proteome</keyword>
<reference evidence="1" key="1">
    <citation type="submission" date="2022-11" db="EMBL/GenBank/DDBJ databases">
        <title>Genome Sequence of Boeremia exigua.</title>
        <authorList>
            <person name="Buettner E."/>
        </authorList>
    </citation>
    <scope>NUCLEOTIDE SEQUENCE</scope>
    <source>
        <strain evidence="1">CU02</strain>
    </source>
</reference>
<gene>
    <name evidence="1" type="ORF">OPT61_g787</name>
</gene>
<protein>
    <submittedName>
        <fullName evidence="1">Uncharacterized protein</fullName>
    </submittedName>
</protein>
<evidence type="ECO:0000313" key="2">
    <source>
        <dbReference type="Proteomes" id="UP001153331"/>
    </source>
</evidence>
<evidence type="ECO:0000313" key="1">
    <source>
        <dbReference type="EMBL" id="KAJ8118172.1"/>
    </source>
</evidence>
<name>A0ACC2IST1_9PLEO</name>
<dbReference type="EMBL" id="JAPHNI010000027">
    <property type="protein sequence ID" value="KAJ8118172.1"/>
    <property type="molecule type" value="Genomic_DNA"/>
</dbReference>
<dbReference type="Proteomes" id="UP001153331">
    <property type="component" value="Unassembled WGS sequence"/>
</dbReference>
<sequence length="310" mass="35098">MDFLNSAVGLQYNYRVELQPLPHEANIRHPGEDWAGITNQKERKRLQNRLNKRVSRQRKRKISYDNISSDATSSDATSSVAISPDANSLDGSLLKCSVASTFSHCSAEDATHKRVMLERFAEQALKSYMMADPCADHHLKLIQFNTINGFTKNAAALGYQFDWLVCVAISPFGCDGQSRIPVSETAAAVPSSLAPTSMQLAMRHHPWLDLFPFPKIRDNLLVATTWLSPEDEQQLFEDVMESDGGKNEWSGLLVWGEPWDPQSWEVSVPFLMRWAWLVKGCPEILTSTNRWRRRRGEKPLPASGFILEEY</sequence>
<organism evidence="1 2">
    <name type="scientific">Boeremia exigua</name>
    <dbReference type="NCBI Taxonomy" id="749465"/>
    <lineage>
        <taxon>Eukaryota</taxon>
        <taxon>Fungi</taxon>
        <taxon>Dikarya</taxon>
        <taxon>Ascomycota</taxon>
        <taxon>Pezizomycotina</taxon>
        <taxon>Dothideomycetes</taxon>
        <taxon>Pleosporomycetidae</taxon>
        <taxon>Pleosporales</taxon>
        <taxon>Pleosporineae</taxon>
        <taxon>Didymellaceae</taxon>
        <taxon>Boeremia</taxon>
    </lineage>
</organism>